<feature type="domain" description="DUF4817" evidence="1">
    <location>
        <begin position="6"/>
        <end position="59"/>
    </location>
</feature>
<proteinExistence type="predicted"/>
<dbReference type="PANTHER" id="PTHR47326:SF1">
    <property type="entry name" value="HTH PSQ-TYPE DOMAIN-CONTAINING PROTEIN"/>
    <property type="match status" value="1"/>
</dbReference>
<protein>
    <recommendedName>
        <fullName evidence="1">DUF4817 domain-containing protein</fullName>
    </recommendedName>
</protein>
<dbReference type="AlphaFoldDB" id="A0AAV8YBX1"/>
<sequence length="381" mass="44228">MPNTYTTSEYADIVFVYGYCDGNARAAVNEYARRFPMRRVPDKAVFTRTFQRLRETGTTSSKSRADGIFAPLHNNRRTENILEHFDQIPSSSTRRCSLQLGYSQSIVNRTLKADGRHPYHLQKVQNLLPEDLPRRREFSEWFLEQITNDASYYRKVIWTDEATFTRSGIFNQHNAHIWAHENPHAVKEQHFQHEFSCNVWMGLCDDTLIAILDDMPLIDRANRWFQLDGCPAHYTLLVRQWLHNHFSGRWIGRGRDCPRPWPPRSPDLTTMDFYVWGRMKSKVYAEPVNDEASLRARILQAAQEIPLAECRAAAQSVIRRCQLCIENDGGHFEQKATPDREKTPEETNIFPRRRADVITSSFCTLETPAKPEVPSKRGGII</sequence>
<dbReference type="Gene3D" id="3.30.420.10">
    <property type="entry name" value="Ribonuclease H-like superfamily/Ribonuclease H"/>
    <property type="match status" value="1"/>
</dbReference>
<dbReference type="Pfam" id="PF16087">
    <property type="entry name" value="DUF4817"/>
    <property type="match status" value="1"/>
</dbReference>
<comment type="caution">
    <text evidence="2">The sequence shown here is derived from an EMBL/GenBank/DDBJ whole genome shotgun (WGS) entry which is preliminary data.</text>
</comment>
<name>A0AAV8YBX1_9CUCU</name>
<evidence type="ECO:0000259" key="1">
    <source>
        <dbReference type="Pfam" id="PF16087"/>
    </source>
</evidence>
<accession>A0AAV8YBX1</accession>
<dbReference type="Proteomes" id="UP001162162">
    <property type="component" value="Unassembled WGS sequence"/>
</dbReference>
<organism evidence="2 3">
    <name type="scientific">Aromia moschata</name>
    <dbReference type="NCBI Taxonomy" id="1265417"/>
    <lineage>
        <taxon>Eukaryota</taxon>
        <taxon>Metazoa</taxon>
        <taxon>Ecdysozoa</taxon>
        <taxon>Arthropoda</taxon>
        <taxon>Hexapoda</taxon>
        <taxon>Insecta</taxon>
        <taxon>Pterygota</taxon>
        <taxon>Neoptera</taxon>
        <taxon>Endopterygota</taxon>
        <taxon>Coleoptera</taxon>
        <taxon>Polyphaga</taxon>
        <taxon>Cucujiformia</taxon>
        <taxon>Chrysomeloidea</taxon>
        <taxon>Cerambycidae</taxon>
        <taxon>Cerambycinae</taxon>
        <taxon>Callichromatini</taxon>
        <taxon>Aromia</taxon>
    </lineage>
</organism>
<dbReference type="InterPro" id="IPR036397">
    <property type="entry name" value="RNaseH_sf"/>
</dbReference>
<evidence type="ECO:0000313" key="2">
    <source>
        <dbReference type="EMBL" id="KAJ8948282.1"/>
    </source>
</evidence>
<reference evidence="2" key="1">
    <citation type="journal article" date="2023" name="Insect Mol. Biol.">
        <title>Genome sequencing provides insights into the evolution of gene families encoding plant cell wall-degrading enzymes in longhorned beetles.</title>
        <authorList>
            <person name="Shin N.R."/>
            <person name="Okamura Y."/>
            <person name="Kirsch R."/>
            <person name="Pauchet Y."/>
        </authorList>
    </citation>
    <scope>NUCLEOTIDE SEQUENCE</scope>
    <source>
        <strain evidence="2">AMC_N1</strain>
    </source>
</reference>
<gene>
    <name evidence="2" type="ORF">NQ318_020769</name>
</gene>
<evidence type="ECO:0000313" key="3">
    <source>
        <dbReference type="Proteomes" id="UP001162162"/>
    </source>
</evidence>
<dbReference type="InterPro" id="IPR032135">
    <property type="entry name" value="DUF4817"/>
</dbReference>
<keyword evidence="3" id="KW-1185">Reference proteome</keyword>
<dbReference type="GO" id="GO:0003676">
    <property type="term" value="F:nucleic acid binding"/>
    <property type="evidence" value="ECO:0007669"/>
    <property type="project" value="InterPro"/>
</dbReference>
<dbReference type="EMBL" id="JAPWTK010000139">
    <property type="protein sequence ID" value="KAJ8948282.1"/>
    <property type="molecule type" value="Genomic_DNA"/>
</dbReference>
<dbReference type="PANTHER" id="PTHR47326">
    <property type="entry name" value="TRANSPOSABLE ELEMENT TC3 TRANSPOSASE-LIKE PROTEIN"/>
    <property type="match status" value="1"/>
</dbReference>